<dbReference type="Proteomes" id="UP001175271">
    <property type="component" value="Unassembled WGS sequence"/>
</dbReference>
<dbReference type="InterPro" id="IPR029071">
    <property type="entry name" value="Ubiquitin-like_domsf"/>
</dbReference>
<evidence type="ECO:0000256" key="1">
    <source>
        <dbReference type="SAM" id="MobiDB-lite"/>
    </source>
</evidence>
<reference evidence="3" key="1">
    <citation type="submission" date="2023-06" db="EMBL/GenBank/DDBJ databases">
        <title>Genomic analysis of the entomopathogenic nematode Steinernema hermaphroditum.</title>
        <authorList>
            <person name="Schwarz E.M."/>
            <person name="Heppert J.K."/>
            <person name="Baniya A."/>
            <person name="Schwartz H.T."/>
            <person name="Tan C.-H."/>
            <person name="Antoshechkin I."/>
            <person name="Sternberg P.W."/>
            <person name="Goodrich-Blair H."/>
            <person name="Dillman A.R."/>
        </authorList>
    </citation>
    <scope>NUCLEOTIDE SEQUENCE</scope>
    <source>
        <strain evidence="3">PS9179</strain>
        <tissue evidence="3">Whole animal</tissue>
    </source>
</reference>
<feature type="domain" description="UBX" evidence="2">
    <location>
        <begin position="332"/>
        <end position="411"/>
    </location>
</feature>
<accession>A0AA39I9F7</accession>
<dbReference type="GO" id="GO:0036503">
    <property type="term" value="P:ERAD pathway"/>
    <property type="evidence" value="ECO:0007669"/>
    <property type="project" value="TreeGrafter"/>
</dbReference>
<dbReference type="SMART" id="SM00594">
    <property type="entry name" value="UAS"/>
    <property type="match status" value="1"/>
</dbReference>
<dbReference type="InterPro" id="IPR049483">
    <property type="entry name" value="FAF1_2-like_UAS"/>
</dbReference>
<gene>
    <name evidence="3" type="ORF">QR680_013995</name>
</gene>
<feature type="region of interest" description="Disordered" evidence="1">
    <location>
        <begin position="1"/>
        <end position="61"/>
    </location>
</feature>
<dbReference type="AlphaFoldDB" id="A0AA39I9F7"/>
<sequence>MPPKRRVEEEDDDVVVLDDSDDSDDSVVALDDDAEDDDYMPSDEGEDGDVDFDDADDEPEEAEVVELSDDEDMEVEALDDRLPLMFDGEESLAEKLDNFAMIFESRYGETHPLFYPGPLQDAKLQSLSHPTFEERRPLAIYVHRDDSPNADNFAKEILCSPPITEFLGANYITFGWDTTQQANAKILFDALRDEGLDYVSMAIQRARKSDFPLIALVNRTKTITFKLAALVYGNDTLDSVLSKLEITVREMRSFMSSEAEAHRERQARENLRQLQQAEYEASLKADQEERRAKEEAQAKLEAEEAEEKRQAAAKEKRVVEQEAALPDEPPASEANIVTLKFNFPGEPPAIRRFRKTDTVRMVTVFAESKGFLMDDYDVFNSDRPMKNVAKEYDLDKTFGEVNWPTRECLNVGLR</sequence>
<protein>
    <recommendedName>
        <fullName evidence="2">UBX domain-containing protein</fullName>
    </recommendedName>
</protein>
<dbReference type="SUPFAM" id="SSF52833">
    <property type="entry name" value="Thioredoxin-like"/>
    <property type="match status" value="1"/>
</dbReference>
<dbReference type="InterPro" id="IPR050730">
    <property type="entry name" value="UBX_domain-protein"/>
</dbReference>
<dbReference type="PROSITE" id="PS50033">
    <property type="entry name" value="UBX"/>
    <property type="match status" value="1"/>
</dbReference>
<feature type="compositionally biased region" description="Acidic residues" evidence="1">
    <location>
        <begin position="9"/>
        <end position="61"/>
    </location>
</feature>
<proteinExistence type="predicted"/>
<dbReference type="PANTHER" id="PTHR23322:SF96">
    <property type="entry name" value="FAS-ASSOCIATED FACTOR 1"/>
    <property type="match status" value="1"/>
</dbReference>
<dbReference type="Gene3D" id="3.10.20.90">
    <property type="entry name" value="Phosphatidylinositol 3-kinase Catalytic Subunit, Chain A, domain 1"/>
    <property type="match status" value="1"/>
</dbReference>
<evidence type="ECO:0000259" key="2">
    <source>
        <dbReference type="PROSITE" id="PS50033"/>
    </source>
</evidence>
<dbReference type="SUPFAM" id="SSF54236">
    <property type="entry name" value="Ubiquitin-like"/>
    <property type="match status" value="1"/>
</dbReference>
<evidence type="ECO:0000313" key="3">
    <source>
        <dbReference type="EMBL" id="KAK0419174.1"/>
    </source>
</evidence>
<dbReference type="GO" id="GO:0005783">
    <property type="term" value="C:endoplasmic reticulum"/>
    <property type="evidence" value="ECO:0007669"/>
    <property type="project" value="TreeGrafter"/>
</dbReference>
<evidence type="ECO:0000313" key="4">
    <source>
        <dbReference type="Proteomes" id="UP001175271"/>
    </source>
</evidence>
<comment type="caution">
    <text evidence="3">The sequence shown here is derived from an EMBL/GenBank/DDBJ whole genome shotgun (WGS) entry which is preliminary data.</text>
</comment>
<dbReference type="InterPro" id="IPR006577">
    <property type="entry name" value="UAS"/>
</dbReference>
<dbReference type="PANTHER" id="PTHR23322">
    <property type="entry name" value="FAS-ASSOCIATED PROTEIN"/>
    <property type="match status" value="1"/>
</dbReference>
<keyword evidence="4" id="KW-1185">Reference proteome</keyword>
<dbReference type="GO" id="GO:0043130">
    <property type="term" value="F:ubiquitin binding"/>
    <property type="evidence" value="ECO:0007669"/>
    <property type="project" value="TreeGrafter"/>
</dbReference>
<feature type="region of interest" description="Disordered" evidence="1">
    <location>
        <begin position="282"/>
        <end position="327"/>
    </location>
</feature>
<dbReference type="EMBL" id="JAUCMV010000002">
    <property type="protein sequence ID" value="KAK0419174.1"/>
    <property type="molecule type" value="Genomic_DNA"/>
</dbReference>
<name>A0AA39I9F7_9BILA</name>
<dbReference type="InterPro" id="IPR036249">
    <property type="entry name" value="Thioredoxin-like_sf"/>
</dbReference>
<dbReference type="Gene3D" id="3.40.30.10">
    <property type="entry name" value="Glutaredoxin"/>
    <property type="match status" value="1"/>
</dbReference>
<dbReference type="GO" id="GO:0005634">
    <property type="term" value="C:nucleus"/>
    <property type="evidence" value="ECO:0007669"/>
    <property type="project" value="TreeGrafter"/>
</dbReference>
<feature type="compositionally biased region" description="Basic and acidic residues" evidence="1">
    <location>
        <begin position="282"/>
        <end position="320"/>
    </location>
</feature>
<dbReference type="InterPro" id="IPR001012">
    <property type="entry name" value="UBX_dom"/>
</dbReference>
<dbReference type="Pfam" id="PF21021">
    <property type="entry name" value="FAF1"/>
    <property type="match status" value="1"/>
</dbReference>
<organism evidence="3 4">
    <name type="scientific">Steinernema hermaphroditum</name>
    <dbReference type="NCBI Taxonomy" id="289476"/>
    <lineage>
        <taxon>Eukaryota</taxon>
        <taxon>Metazoa</taxon>
        <taxon>Ecdysozoa</taxon>
        <taxon>Nematoda</taxon>
        <taxon>Chromadorea</taxon>
        <taxon>Rhabditida</taxon>
        <taxon>Tylenchina</taxon>
        <taxon>Panagrolaimomorpha</taxon>
        <taxon>Strongyloidoidea</taxon>
        <taxon>Steinernematidae</taxon>
        <taxon>Steinernema</taxon>
    </lineage>
</organism>